<keyword evidence="6" id="KW-1185">Reference proteome</keyword>
<comment type="caution">
    <text evidence="5">The sequence shown here is derived from an EMBL/GenBank/DDBJ whole genome shotgun (WGS) entry which is preliminary data.</text>
</comment>
<dbReference type="GeneID" id="98568430"/>
<dbReference type="GO" id="GO:0005576">
    <property type="term" value="C:extracellular region"/>
    <property type="evidence" value="ECO:0007669"/>
    <property type="project" value="UniProtKB-SubCell"/>
</dbReference>
<dbReference type="PANTHER" id="PTHR40088:SF2">
    <property type="entry name" value="SECRETED SUGAR HYDROLASE"/>
    <property type="match status" value="1"/>
</dbReference>
<dbReference type="SMART" id="SM00710">
    <property type="entry name" value="PbH1"/>
    <property type="match status" value="7"/>
</dbReference>
<evidence type="ECO:0000256" key="3">
    <source>
        <dbReference type="ARBA" id="ARBA00022729"/>
    </source>
</evidence>
<dbReference type="InterPro" id="IPR039448">
    <property type="entry name" value="Beta_helix"/>
</dbReference>
<keyword evidence="3" id="KW-0732">Signal</keyword>
<accession>A0A429ZMJ2</accession>
<protein>
    <recommendedName>
        <fullName evidence="4">Right handed beta helix domain-containing protein</fullName>
    </recommendedName>
</protein>
<organism evidence="5 6">
    <name type="scientific">Vagococcus salmoninarum</name>
    <dbReference type="NCBI Taxonomy" id="2739"/>
    <lineage>
        <taxon>Bacteria</taxon>
        <taxon>Bacillati</taxon>
        <taxon>Bacillota</taxon>
        <taxon>Bacilli</taxon>
        <taxon>Lactobacillales</taxon>
        <taxon>Enterococcaceae</taxon>
        <taxon>Vagococcus</taxon>
    </lineage>
</organism>
<dbReference type="SUPFAM" id="SSF51126">
    <property type="entry name" value="Pectin lyase-like"/>
    <property type="match status" value="1"/>
</dbReference>
<reference evidence="5 6" key="1">
    <citation type="submission" date="2017-05" db="EMBL/GenBank/DDBJ databases">
        <title>Vagococcus spp. assemblies.</title>
        <authorList>
            <person name="Gulvik C.A."/>
        </authorList>
    </citation>
    <scope>NUCLEOTIDE SEQUENCE [LARGE SCALE GENOMIC DNA]</scope>
    <source>
        <strain evidence="5 6">NCFB 2777</strain>
    </source>
</reference>
<comment type="subcellular location">
    <subcellularLocation>
        <location evidence="1">Secreted</location>
    </subcellularLocation>
</comment>
<evidence type="ECO:0000313" key="6">
    <source>
        <dbReference type="Proteomes" id="UP000287239"/>
    </source>
</evidence>
<keyword evidence="2" id="KW-0964">Secreted</keyword>
<dbReference type="InterPro" id="IPR052052">
    <property type="entry name" value="Polysaccharide_Lyase_9"/>
</dbReference>
<dbReference type="GO" id="GO:0016837">
    <property type="term" value="F:carbon-oxygen lyase activity, acting on polysaccharides"/>
    <property type="evidence" value="ECO:0007669"/>
    <property type="project" value="TreeGrafter"/>
</dbReference>
<dbReference type="InterPro" id="IPR006626">
    <property type="entry name" value="PbH1"/>
</dbReference>
<name>A0A429ZMJ2_9ENTE</name>
<evidence type="ECO:0000256" key="1">
    <source>
        <dbReference type="ARBA" id="ARBA00004613"/>
    </source>
</evidence>
<sequence>MKRNLMLFTLALSGLSVALWLLLTLDHPLLTVPPELPATGIFAPQTDSLYANPKQILFVDQKASTKGKGSEQAPFSTITAALNRATPGTTIKIAPGDYQESLALKTSGTPGEPIIIEGSSTKVTSLQSLPTEEQDSLIAINNQQHIFIRNLSLETFWTDSQDITPKGISISGKSSHILIENVTITNLGTTAKNGNAHGIAIYGEEKIENIRLKNNHLHHLTLGFSEAIALNGNVSNFLIDDNEIHDTDNIGIDIIGYEKTSRINDVARHGIIRNNRLKKISSQTNPAYAGSLGAGGIYVDGGQDILIENNYVTDSDIGIEVASEHPRKFAKNVTIRHNTLLNNTYTGLAIGGYEKGLGGVKKVLISDNQLLKNDLTDLQGGQLLIQFNVNDVLIENNQFHQSDSQLLIVSEEGLASETVLKNNDYQGQGGLWKVAEENFDSEANFSHVKPGKKRP</sequence>
<dbReference type="Gene3D" id="2.160.20.10">
    <property type="entry name" value="Single-stranded right-handed beta-helix, Pectin lyase-like"/>
    <property type="match status" value="1"/>
</dbReference>
<dbReference type="InterPro" id="IPR011050">
    <property type="entry name" value="Pectin_lyase_fold/virulence"/>
</dbReference>
<proteinExistence type="predicted"/>
<evidence type="ECO:0000259" key="4">
    <source>
        <dbReference type="Pfam" id="PF13229"/>
    </source>
</evidence>
<dbReference type="EMBL" id="NGJU01000012">
    <property type="protein sequence ID" value="RST94922.1"/>
    <property type="molecule type" value="Genomic_DNA"/>
</dbReference>
<feature type="domain" description="Right handed beta helix" evidence="4">
    <location>
        <begin position="272"/>
        <end position="431"/>
    </location>
</feature>
<dbReference type="InterPro" id="IPR012334">
    <property type="entry name" value="Pectin_lyas_fold"/>
</dbReference>
<dbReference type="AlphaFoldDB" id="A0A429ZMJ2"/>
<dbReference type="Proteomes" id="UP000287239">
    <property type="component" value="Unassembled WGS sequence"/>
</dbReference>
<gene>
    <name evidence="5" type="ORF">CBF35_08610</name>
</gene>
<dbReference type="Pfam" id="PF13229">
    <property type="entry name" value="Beta_helix"/>
    <property type="match status" value="1"/>
</dbReference>
<dbReference type="OrthoDB" id="9765222at2"/>
<dbReference type="RefSeq" id="WP_126780139.1">
    <property type="nucleotide sequence ID" value="NZ_NGJU01000012.1"/>
</dbReference>
<dbReference type="PANTHER" id="PTHR40088">
    <property type="entry name" value="PECTATE LYASE (EUROFUNG)"/>
    <property type="match status" value="1"/>
</dbReference>
<evidence type="ECO:0000256" key="2">
    <source>
        <dbReference type="ARBA" id="ARBA00022525"/>
    </source>
</evidence>
<evidence type="ECO:0000313" key="5">
    <source>
        <dbReference type="EMBL" id="RST94922.1"/>
    </source>
</evidence>